<accession>B3S1Q8</accession>
<dbReference type="Proteomes" id="UP000009022">
    <property type="component" value="Unassembled WGS sequence"/>
</dbReference>
<dbReference type="InterPro" id="IPR032675">
    <property type="entry name" value="LRR_dom_sf"/>
</dbReference>
<dbReference type="OrthoDB" id="5981025at2759"/>
<dbReference type="EMBL" id="DS985247">
    <property type="protein sequence ID" value="EDV23337.1"/>
    <property type="molecule type" value="Genomic_DNA"/>
</dbReference>
<dbReference type="HOGENOM" id="CLU_1847665_0_0_1"/>
<dbReference type="RefSeq" id="XP_002114247.1">
    <property type="nucleotide sequence ID" value="XM_002114211.1"/>
</dbReference>
<dbReference type="AlphaFoldDB" id="B3S1Q8"/>
<dbReference type="Gene3D" id="3.80.10.10">
    <property type="entry name" value="Ribonuclease Inhibitor"/>
    <property type="match status" value="1"/>
</dbReference>
<organism evidence="1 2">
    <name type="scientific">Trichoplax adhaerens</name>
    <name type="common">Trichoplax reptans</name>
    <dbReference type="NCBI Taxonomy" id="10228"/>
    <lineage>
        <taxon>Eukaryota</taxon>
        <taxon>Metazoa</taxon>
        <taxon>Placozoa</taxon>
        <taxon>Uniplacotomia</taxon>
        <taxon>Trichoplacea</taxon>
        <taxon>Trichoplacidae</taxon>
        <taxon>Trichoplax</taxon>
    </lineage>
</organism>
<name>B3S1Q8_TRIAD</name>
<dbReference type="InParanoid" id="B3S1Q8"/>
<gene>
    <name evidence="1" type="ORF">TRIADDRAFT_57849</name>
</gene>
<dbReference type="GeneID" id="6755460"/>
<dbReference type="KEGG" id="tad:TRIADDRAFT_57849"/>
<dbReference type="SUPFAM" id="SSF52058">
    <property type="entry name" value="L domain-like"/>
    <property type="match status" value="1"/>
</dbReference>
<dbReference type="CTD" id="6755460"/>
<sequence>MKITKQLLRSQVGCRLVDAVYIDLSDRQLVSLENLSVCPKLQTILASQNDIDAILTTIIRCRELWKIDLSCNRLFFIWQTKYIQRCANKLIYRETYERKRVENFFKTANSKRPMLLLLDILTVIIPLDYPYECILLDSS</sequence>
<evidence type="ECO:0000313" key="1">
    <source>
        <dbReference type="EMBL" id="EDV23337.1"/>
    </source>
</evidence>
<reference evidence="1 2" key="1">
    <citation type="journal article" date="2008" name="Nature">
        <title>The Trichoplax genome and the nature of placozoans.</title>
        <authorList>
            <person name="Srivastava M."/>
            <person name="Begovic E."/>
            <person name="Chapman J."/>
            <person name="Putnam N.H."/>
            <person name="Hellsten U."/>
            <person name="Kawashima T."/>
            <person name="Kuo A."/>
            <person name="Mitros T."/>
            <person name="Salamov A."/>
            <person name="Carpenter M.L."/>
            <person name="Signorovitch A.Y."/>
            <person name="Moreno M.A."/>
            <person name="Kamm K."/>
            <person name="Grimwood J."/>
            <person name="Schmutz J."/>
            <person name="Shapiro H."/>
            <person name="Grigoriev I.V."/>
            <person name="Buss L.W."/>
            <person name="Schierwater B."/>
            <person name="Dellaporta S.L."/>
            <person name="Rokhsar D.S."/>
        </authorList>
    </citation>
    <scope>NUCLEOTIDE SEQUENCE [LARGE SCALE GENOMIC DNA]</scope>
    <source>
        <strain evidence="1 2">Grell-BS-1999</strain>
    </source>
</reference>
<evidence type="ECO:0000313" key="2">
    <source>
        <dbReference type="Proteomes" id="UP000009022"/>
    </source>
</evidence>
<protein>
    <submittedName>
        <fullName evidence="1">Uncharacterized protein</fullName>
    </submittedName>
</protein>
<proteinExistence type="predicted"/>
<keyword evidence="2" id="KW-1185">Reference proteome</keyword>